<feature type="domain" description="Peptidase S1" evidence="3">
    <location>
        <begin position="347"/>
        <end position="615"/>
    </location>
</feature>
<dbReference type="Gene3D" id="2.40.10.10">
    <property type="entry name" value="Trypsin-like serine proteases"/>
    <property type="match status" value="2"/>
</dbReference>
<name>A0A6H5G550_9HEMI</name>
<dbReference type="InterPro" id="IPR001254">
    <property type="entry name" value="Trypsin_dom"/>
</dbReference>
<dbReference type="OrthoDB" id="6615299at2759"/>
<organism evidence="4 5">
    <name type="scientific">Nesidiocoris tenuis</name>
    <dbReference type="NCBI Taxonomy" id="355587"/>
    <lineage>
        <taxon>Eukaryota</taxon>
        <taxon>Metazoa</taxon>
        <taxon>Ecdysozoa</taxon>
        <taxon>Arthropoda</taxon>
        <taxon>Hexapoda</taxon>
        <taxon>Insecta</taxon>
        <taxon>Pterygota</taxon>
        <taxon>Neoptera</taxon>
        <taxon>Paraneoptera</taxon>
        <taxon>Hemiptera</taxon>
        <taxon>Heteroptera</taxon>
        <taxon>Panheteroptera</taxon>
        <taxon>Cimicomorpha</taxon>
        <taxon>Miridae</taxon>
        <taxon>Dicyphina</taxon>
        <taxon>Nesidiocoris</taxon>
    </lineage>
</organism>
<gene>
    <name evidence="4" type="ORF">NTEN_LOCUS3965</name>
</gene>
<dbReference type="PANTHER" id="PTHR24256">
    <property type="entry name" value="TRYPTASE-RELATED"/>
    <property type="match status" value="1"/>
</dbReference>
<dbReference type="PROSITE" id="PS50240">
    <property type="entry name" value="TRYPSIN_DOM"/>
    <property type="match status" value="2"/>
</dbReference>
<evidence type="ECO:0000259" key="3">
    <source>
        <dbReference type="PROSITE" id="PS50240"/>
    </source>
</evidence>
<evidence type="ECO:0000313" key="4">
    <source>
        <dbReference type="EMBL" id="CAA9997671.1"/>
    </source>
</evidence>
<keyword evidence="1" id="KW-1015">Disulfide bond</keyword>
<sequence length="636" mass="72442">MIKSRRLRLLLTYNDICKRSTERTMSSTKCILHHPKISPPPLPINEEKCSKLESNCFLSMTRNPGKILKQFFTNFQKCFPENSINLHFTKITNQSQVKKIHSHSKYDGEITGYNSNLAVLEVDQTFVFNDYILPICIDWIQRRKASPTGDFFQVSAWGLKQDRLGDNLQEASLAVIDTRPCRSTYKNLGLHRYINYDKFCVVTPQGRASQDEGSPFVQESRGRYYLKGVMGTLLNQKFSVATNITKHLGWLQDVMYQIDNEKRCYLPVQLAGGSYRLENCNTGANCNRYAGDTISSDESVLLTCGRGTIASVKGPRYACLKGKWFYEEPKCQKCGKPNPAGLGSPTITNGQNVTYGKYPWHVALLIRESREKEWEQSCGGTILRTNLVLTAAHCLFSRSTEELLSPDKFLVAAGKGRREWTILESNQQSSRVCTNPLLCNSITTFILYRSRISRKICHSFNTSNAFLRREIGWVEGGEVVYFQLSVLFGIYNHLNDVAGQDFRIFDVKTVAERFAAEEPPLLRRFQAFLKLHRYVGSIEYCLSMLEIGGFRRHSGRPEGVPNLFAPFEGGRRVPKFVALAPQLAFCQRNVRTPSDRLRTERMILPCASCWTVKNCLTKMRKTEVQESEEGILCNIK</sequence>
<dbReference type="SMART" id="SM00020">
    <property type="entry name" value="Tryp_SPc"/>
    <property type="match status" value="1"/>
</dbReference>
<dbReference type="Proteomes" id="UP000479000">
    <property type="component" value="Unassembled WGS sequence"/>
</dbReference>
<evidence type="ECO:0000256" key="2">
    <source>
        <dbReference type="ARBA" id="ARBA00024195"/>
    </source>
</evidence>
<evidence type="ECO:0000313" key="5">
    <source>
        <dbReference type="Proteomes" id="UP000479000"/>
    </source>
</evidence>
<dbReference type="AlphaFoldDB" id="A0A6H5G550"/>
<proteinExistence type="inferred from homology"/>
<dbReference type="InterPro" id="IPR043504">
    <property type="entry name" value="Peptidase_S1_PA_chymotrypsin"/>
</dbReference>
<dbReference type="GO" id="GO:0006508">
    <property type="term" value="P:proteolysis"/>
    <property type="evidence" value="ECO:0007669"/>
    <property type="project" value="InterPro"/>
</dbReference>
<keyword evidence="5" id="KW-1185">Reference proteome</keyword>
<reference evidence="4 5" key="1">
    <citation type="submission" date="2020-02" db="EMBL/GenBank/DDBJ databases">
        <authorList>
            <person name="Ferguson B K."/>
        </authorList>
    </citation>
    <scope>NUCLEOTIDE SEQUENCE [LARGE SCALE GENOMIC DNA]</scope>
</reference>
<accession>A0A6H5G550</accession>
<dbReference type="InterPro" id="IPR009003">
    <property type="entry name" value="Peptidase_S1_PA"/>
</dbReference>
<dbReference type="GO" id="GO:0004252">
    <property type="term" value="F:serine-type endopeptidase activity"/>
    <property type="evidence" value="ECO:0007669"/>
    <property type="project" value="InterPro"/>
</dbReference>
<feature type="domain" description="Peptidase S1" evidence="3">
    <location>
        <begin position="56"/>
        <end position="256"/>
    </location>
</feature>
<dbReference type="InterPro" id="IPR018114">
    <property type="entry name" value="TRYPSIN_HIS"/>
</dbReference>
<dbReference type="EMBL" id="CADCXU010005907">
    <property type="protein sequence ID" value="CAA9997671.1"/>
    <property type="molecule type" value="Genomic_DNA"/>
</dbReference>
<protein>
    <recommendedName>
        <fullName evidence="3">Peptidase S1 domain-containing protein</fullName>
    </recommendedName>
</protein>
<dbReference type="Pfam" id="PF00089">
    <property type="entry name" value="Trypsin"/>
    <property type="match status" value="2"/>
</dbReference>
<comment type="similarity">
    <text evidence="2">Belongs to the peptidase S1 family. CLIP subfamily.</text>
</comment>
<dbReference type="InterPro" id="IPR051487">
    <property type="entry name" value="Ser/Thr_Proteases_Immune/Dev"/>
</dbReference>
<evidence type="ECO:0000256" key="1">
    <source>
        <dbReference type="ARBA" id="ARBA00023157"/>
    </source>
</evidence>
<dbReference type="PROSITE" id="PS00134">
    <property type="entry name" value="TRYPSIN_HIS"/>
    <property type="match status" value="1"/>
</dbReference>
<dbReference type="SUPFAM" id="SSF50494">
    <property type="entry name" value="Trypsin-like serine proteases"/>
    <property type="match status" value="2"/>
</dbReference>